<dbReference type="PANTHER" id="PTHR14241:SF1">
    <property type="entry name" value="INTERFERON-INDUCED PROTEIN 44-RELATED"/>
    <property type="match status" value="1"/>
</dbReference>
<organism evidence="1 2">
    <name type="scientific">Ictalurus punctatus</name>
    <name type="common">Channel catfish</name>
    <name type="synonym">Silurus punctatus</name>
    <dbReference type="NCBI Taxonomy" id="7998"/>
    <lineage>
        <taxon>Eukaryota</taxon>
        <taxon>Metazoa</taxon>
        <taxon>Chordata</taxon>
        <taxon>Craniata</taxon>
        <taxon>Vertebrata</taxon>
        <taxon>Euteleostomi</taxon>
        <taxon>Actinopterygii</taxon>
        <taxon>Neopterygii</taxon>
        <taxon>Teleostei</taxon>
        <taxon>Ostariophysi</taxon>
        <taxon>Siluriformes</taxon>
        <taxon>Ictaluridae</taxon>
        <taxon>Ictalurus</taxon>
    </lineage>
</organism>
<dbReference type="PANTHER" id="PTHR14241">
    <property type="entry name" value="INTERFERON-INDUCED PROTEIN 44"/>
    <property type="match status" value="1"/>
</dbReference>
<name>A0A9F7QXU5_ICTPU</name>
<proteinExistence type="predicted"/>
<gene>
    <name evidence="2" type="primary">LOC108261361</name>
</gene>
<sequence>MGNNQPAHPPRRFSPELKRPWRPVAWSENDEILHDVKEFKPSSEVLRIVLYGPTGAGKSSFINSVQRILLGRNAMSALENSTFTGASFTKKVRNNQLRGTEMYTRYHMKKHKLKKGRGEHYPLEIVDIMGLQHSGGITADDIISVLKGHVPDKYTFNPVSSITAEKPEYKKNPTLYDKVHCLVSILSADSVSRMEDGVFVKMAEVREAASEQGIPQVIVMTKVDKACEQVNQDLKKVYTSKKIKEKMDLCSINSGISKNAIYPVKNYAEEITKDDGIETLILTALRDILNFANDYVERELEEEA</sequence>
<protein>
    <submittedName>
        <fullName evidence="2">Interferon-induced protein 44</fullName>
    </submittedName>
</protein>
<dbReference type="KEGG" id="ipu:108261361"/>
<dbReference type="SUPFAM" id="SSF52540">
    <property type="entry name" value="P-loop containing nucleoside triphosphate hydrolases"/>
    <property type="match status" value="1"/>
</dbReference>
<dbReference type="InterPro" id="IPR027417">
    <property type="entry name" value="P-loop_NTPase"/>
</dbReference>
<evidence type="ECO:0000313" key="1">
    <source>
        <dbReference type="Proteomes" id="UP000221080"/>
    </source>
</evidence>
<keyword evidence="1" id="KW-1185">Reference proteome</keyword>
<dbReference type="Gene3D" id="3.40.50.300">
    <property type="entry name" value="P-loop containing nucleotide triphosphate hydrolases"/>
    <property type="match status" value="1"/>
</dbReference>
<dbReference type="AlphaFoldDB" id="A0A9F7QXU5"/>
<dbReference type="OrthoDB" id="25620at2759"/>
<dbReference type="GeneID" id="108261361"/>
<reference evidence="2" key="2">
    <citation type="submission" date="2025-08" db="UniProtKB">
        <authorList>
            <consortium name="RefSeq"/>
        </authorList>
    </citation>
    <scope>IDENTIFICATION</scope>
    <source>
        <tissue evidence="2">Blood</tissue>
    </source>
</reference>
<evidence type="ECO:0000313" key="2">
    <source>
        <dbReference type="RefSeq" id="XP_053532389.1"/>
    </source>
</evidence>
<accession>A0A9F7QXU5</accession>
<dbReference type="RefSeq" id="XP_053532389.1">
    <property type="nucleotide sequence ID" value="XM_053676414.1"/>
</dbReference>
<dbReference type="Proteomes" id="UP000221080">
    <property type="component" value="Chromosome 26"/>
</dbReference>
<dbReference type="GO" id="GO:0006955">
    <property type="term" value="P:immune response"/>
    <property type="evidence" value="ECO:0007669"/>
    <property type="project" value="TreeGrafter"/>
</dbReference>
<reference evidence="1" key="1">
    <citation type="journal article" date="2016" name="Nat. Commun.">
        <title>The channel catfish genome sequence provides insights into the evolution of scale formation in teleosts.</title>
        <authorList>
            <person name="Liu Z."/>
            <person name="Liu S."/>
            <person name="Yao J."/>
            <person name="Bao L."/>
            <person name="Zhang J."/>
            <person name="Li Y."/>
            <person name="Jiang C."/>
            <person name="Sun L."/>
            <person name="Wang R."/>
            <person name="Zhang Y."/>
            <person name="Zhou T."/>
            <person name="Zeng Q."/>
            <person name="Fu Q."/>
            <person name="Gao S."/>
            <person name="Li N."/>
            <person name="Koren S."/>
            <person name="Jiang Y."/>
            <person name="Zimin A."/>
            <person name="Xu P."/>
            <person name="Phillippy A.M."/>
            <person name="Geng X."/>
            <person name="Song L."/>
            <person name="Sun F."/>
            <person name="Li C."/>
            <person name="Wang X."/>
            <person name="Chen A."/>
            <person name="Jin Y."/>
            <person name="Yuan Z."/>
            <person name="Yang Y."/>
            <person name="Tan S."/>
            <person name="Peatman E."/>
            <person name="Lu J."/>
            <person name="Qin Z."/>
            <person name="Dunham R."/>
            <person name="Li Z."/>
            <person name="Sonstegard T."/>
            <person name="Feng J."/>
            <person name="Danzmann R.G."/>
            <person name="Schroeder S."/>
            <person name="Scheffler B."/>
            <person name="Duke M.V."/>
            <person name="Ballard L."/>
            <person name="Kucuktas H."/>
            <person name="Kaltenboeck L."/>
            <person name="Liu H."/>
            <person name="Armbruster J."/>
            <person name="Xie Y."/>
            <person name="Kirby M.L."/>
            <person name="Tian Y."/>
            <person name="Flanagan M.E."/>
            <person name="Mu W."/>
            <person name="Waldbieser G.C."/>
        </authorList>
    </citation>
    <scope>NUCLEOTIDE SEQUENCE [LARGE SCALE GENOMIC DNA]</scope>
    <source>
        <strain evidence="1">SDA103</strain>
    </source>
</reference>